<dbReference type="InterPro" id="IPR051619">
    <property type="entry name" value="TypeII_TA_RNase_PINc/VapC"/>
</dbReference>
<dbReference type="InterPro" id="IPR002716">
    <property type="entry name" value="PIN_dom"/>
</dbReference>
<reference evidence="3 4" key="1">
    <citation type="submission" date="2018-06" db="EMBL/GenBank/DDBJ databases">
        <title>Extensive metabolic versatility and redundancy in microbially diverse, dynamic hydrothermal sediments.</title>
        <authorList>
            <person name="Dombrowski N."/>
            <person name="Teske A."/>
            <person name="Baker B.J."/>
        </authorList>
    </citation>
    <scope>NUCLEOTIDE SEQUENCE [LARGE SCALE GENOMIC DNA]</scope>
    <source>
        <strain evidence="3">B66_G16</strain>
    </source>
</reference>
<dbReference type="PANTHER" id="PTHR35901:SF1">
    <property type="entry name" value="EXONUCLEASE VAPC9"/>
    <property type="match status" value="1"/>
</dbReference>
<dbReference type="InterPro" id="IPR029060">
    <property type="entry name" value="PIN-like_dom_sf"/>
</dbReference>
<evidence type="ECO:0000259" key="2">
    <source>
        <dbReference type="Pfam" id="PF01850"/>
    </source>
</evidence>
<proteinExistence type="predicted"/>
<dbReference type="EMBL" id="QMQV01000036">
    <property type="protein sequence ID" value="RLE49428.1"/>
    <property type="molecule type" value="Genomic_DNA"/>
</dbReference>
<feature type="domain" description="PIN" evidence="2">
    <location>
        <begin position="4"/>
        <end position="110"/>
    </location>
</feature>
<protein>
    <submittedName>
        <fullName evidence="3">PIN domain nuclease</fullName>
    </submittedName>
</protein>
<evidence type="ECO:0000313" key="4">
    <source>
        <dbReference type="Proteomes" id="UP000278475"/>
    </source>
</evidence>
<dbReference type="Proteomes" id="UP000278475">
    <property type="component" value="Unassembled WGS sequence"/>
</dbReference>
<evidence type="ECO:0000256" key="1">
    <source>
        <dbReference type="ARBA" id="ARBA00022842"/>
    </source>
</evidence>
<dbReference type="Gene3D" id="3.40.50.1010">
    <property type="entry name" value="5'-nuclease"/>
    <property type="match status" value="1"/>
</dbReference>
<keyword evidence="1" id="KW-0460">Magnesium</keyword>
<name>A0A497ES78_9CREN</name>
<sequence length="119" mass="13649">MLREEDWHKVREYLRGGCAILDHALKEIANALWKRVIANEISESFAHEILDFLLKERPFKIVSQEELLQEALSMAVKEKLTVYDTLFISLAKKNKLPLLTSDTKQAKAAKEEGVEVILV</sequence>
<comment type="caution">
    <text evidence="3">The sequence shown here is derived from an EMBL/GenBank/DDBJ whole genome shotgun (WGS) entry which is preliminary data.</text>
</comment>
<organism evidence="3 4">
    <name type="scientific">Thermoproteota archaeon</name>
    <dbReference type="NCBI Taxonomy" id="2056631"/>
    <lineage>
        <taxon>Archaea</taxon>
        <taxon>Thermoproteota</taxon>
    </lineage>
</organism>
<dbReference type="AlphaFoldDB" id="A0A497ES78"/>
<dbReference type="SUPFAM" id="SSF88723">
    <property type="entry name" value="PIN domain-like"/>
    <property type="match status" value="1"/>
</dbReference>
<accession>A0A497ES78</accession>
<evidence type="ECO:0000313" key="3">
    <source>
        <dbReference type="EMBL" id="RLE49428.1"/>
    </source>
</evidence>
<dbReference type="InterPro" id="IPR044153">
    <property type="entry name" value="PIN_Pae0151-like"/>
</dbReference>
<dbReference type="Pfam" id="PF01850">
    <property type="entry name" value="PIN"/>
    <property type="match status" value="1"/>
</dbReference>
<dbReference type="PANTHER" id="PTHR35901">
    <property type="entry name" value="RIBONUCLEASE VAPC3"/>
    <property type="match status" value="1"/>
</dbReference>
<gene>
    <name evidence="3" type="ORF">DRJ31_05030</name>
</gene>
<dbReference type="CDD" id="cd09873">
    <property type="entry name" value="PIN_Pae0151-like"/>
    <property type="match status" value="1"/>
</dbReference>